<protein>
    <submittedName>
        <fullName evidence="4">Uncharacterized protein</fullName>
    </submittedName>
</protein>
<gene>
    <name evidence="4" type="ORF">NQ317_004129</name>
</gene>
<keyword evidence="3" id="KW-0862">Zinc</keyword>
<evidence type="ECO:0000313" key="5">
    <source>
        <dbReference type="Proteomes" id="UP001162164"/>
    </source>
</evidence>
<dbReference type="Proteomes" id="UP001162164">
    <property type="component" value="Unassembled WGS sequence"/>
</dbReference>
<evidence type="ECO:0000256" key="2">
    <source>
        <dbReference type="ARBA" id="ARBA00022723"/>
    </source>
</evidence>
<keyword evidence="5" id="KW-1185">Reference proteome</keyword>
<accession>A0ABQ9JPR2</accession>
<sequence>MGKTGLQIKATLEAIDEIYTNHPDYAFLLKLKCTSCGETSDKWHDIIESQTFSGKTGRSENNYIAKCKLCGRENSLDIVPGSHGKYTSDDQNNFKTIVVFDCRGIEPIDFSPSEGWIAKAEESGHIFENINLLEKEWADYDEKSKQSVGIYEIESRFVPIK</sequence>
<dbReference type="Pfam" id="PF05907">
    <property type="entry name" value="CXXC_Zn-b_euk"/>
    <property type="match status" value="1"/>
</dbReference>
<keyword evidence="2" id="KW-0479">Metal-binding</keyword>
<comment type="caution">
    <text evidence="4">The sequence shown here is derived from an EMBL/GenBank/DDBJ whole genome shotgun (WGS) entry which is preliminary data.</text>
</comment>
<name>A0ABQ9JPR2_9CUCU</name>
<dbReference type="SUPFAM" id="SSF141678">
    <property type="entry name" value="MAL13P1.257-like"/>
    <property type="match status" value="1"/>
</dbReference>
<evidence type="ECO:0000313" key="4">
    <source>
        <dbReference type="EMBL" id="KAJ8979372.1"/>
    </source>
</evidence>
<evidence type="ECO:0000256" key="1">
    <source>
        <dbReference type="ARBA" id="ARBA00007818"/>
    </source>
</evidence>
<proteinExistence type="inferred from homology"/>
<dbReference type="PANTHER" id="PTHR12857:SF0">
    <property type="entry name" value="CXXC MOTIF CONTAINING ZINC BINDING PROTEIN"/>
    <property type="match status" value="1"/>
</dbReference>
<comment type="similarity">
    <text evidence="1">Belongs to the UPF0587 family.</text>
</comment>
<dbReference type="InterPro" id="IPR008584">
    <property type="entry name" value="CXXC_Zn-binding_euk"/>
</dbReference>
<organism evidence="4 5">
    <name type="scientific">Molorchus minor</name>
    <dbReference type="NCBI Taxonomy" id="1323400"/>
    <lineage>
        <taxon>Eukaryota</taxon>
        <taxon>Metazoa</taxon>
        <taxon>Ecdysozoa</taxon>
        <taxon>Arthropoda</taxon>
        <taxon>Hexapoda</taxon>
        <taxon>Insecta</taxon>
        <taxon>Pterygota</taxon>
        <taxon>Neoptera</taxon>
        <taxon>Endopterygota</taxon>
        <taxon>Coleoptera</taxon>
        <taxon>Polyphaga</taxon>
        <taxon>Cucujiformia</taxon>
        <taxon>Chrysomeloidea</taxon>
        <taxon>Cerambycidae</taxon>
        <taxon>Lamiinae</taxon>
        <taxon>Monochamini</taxon>
        <taxon>Molorchus</taxon>
    </lineage>
</organism>
<dbReference type="PANTHER" id="PTHR12857">
    <property type="entry name" value="CXXC MOTIF CONTAINING ZINC BINDING PROTEIN"/>
    <property type="match status" value="1"/>
</dbReference>
<dbReference type="EMBL" id="JAPWTJ010000344">
    <property type="protein sequence ID" value="KAJ8979372.1"/>
    <property type="molecule type" value="Genomic_DNA"/>
</dbReference>
<evidence type="ECO:0000256" key="3">
    <source>
        <dbReference type="ARBA" id="ARBA00022833"/>
    </source>
</evidence>
<reference evidence="4" key="1">
    <citation type="journal article" date="2023" name="Insect Mol. Biol.">
        <title>Genome sequencing provides insights into the evolution of gene families encoding plant cell wall-degrading enzymes in longhorned beetles.</title>
        <authorList>
            <person name="Shin N.R."/>
            <person name="Okamura Y."/>
            <person name="Kirsch R."/>
            <person name="Pauchet Y."/>
        </authorList>
    </citation>
    <scope>NUCLEOTIDE SEQUENCE</scope>
    <source>
        <strain evidence="4">MMC_N1</strain>
    </source>
</reference>